<gene>
    <name evidence="1" type="ORF">LGH74_18905</name>
</gene>
<proteinExistence type="predicted"/>
<evidence type="ECO:0000313" key="1">
    <source>
        <dbReference type="EMBL" id="MCB2410067.1"/>
    </source>
</evidence>
<comment type="caution">
    <text evidence="1">The sequence shown here is derived from an EMBL/GenBank/DDBJ whole genome shotgun (WGS) entry which is preliminary data.</text>
</comment>
<name>A0ABS8AV31_9BACT</name>
<dbReference type="EMBL" id="JAJADR010000006">
    <property type="protein sequence ID" value="MCB2410067.1"/>
    <property type="molecule type" value="Genomic_DNA"/>
</dbReference>
<keyword evidence="2" id="KW-1185">Reference proteome</keyword>
<accession>A0ABS8AV31</accession>
<dbReference type="Proteomes" id="UP001165296">
    <property type="component" value="Unassembled WGS sequence"/>
</dbReference>
<evidence type="ECO:0000313" key="2">
    <source>
        <dbReference type="Proteomes" id="UP001165296"/>
    </source>
</evidence>
<organism evidence="1 2">
    <name type="scientific">Hymenobacter lucidus</name>
    <dbReference type="NCBI Taxonomy" id="2880930"/>
    <lineage>
        <taxon>Bacteria</taxon>
        <taxon>Pseudomonadati</taxon>
        <taxon>Bacteroidota</taxon>
        <taxon>Cytophagia</taxon>
        <taxon>Cytophagales</taxon>
        <taxon>Hymenobacteraceae</taxon>
        <taxon>Hymenobacter</taxon>
    </lineage>
</organism>
<protein>
    <submittedName>
        <fullName evidence="1">Uncharacterized protein</fullName>
    </submittedName>
</protein>
<dbReference type="RefSeq" id="WP_226178028.1">
    <property type="nucleotide sequence ID" value="NZ_JAJADR010000006.1"/>
</dbReference>
<reference evidence="1" key="1">
    <citation type="submission" date="2021-10" db="EMBL/GenBank/DDBJ databases">
        <authorList>
            <person name="Dean J.D."/>
            <person name="Kim M.K."/>
            <person name="Newey C.N."/>
            <person name="Stoker T.S."/>
            <person name="Thompson D.W."/>
            <person name="Grose J.H."/>
        </authorList>
    </citation>
    <scope>NUCLEOTIDE SEQUENCE</scope>
    <source>
        <strain evidence="1">BT178</strain>
    </source>
</reference>
<sequence>MSFTVGNRQFELQSFSDVGTRDGAGWELWECKGEEKLLLIEIFRHDDLKKIDFATFEAVDIPLEAVDELLKTFSEEGSRNFVDDSLWS</sequence>